<reference evidence="2" key="2">
    <citation type="journal article" date="2012" name="ISME J.">
        <title>A small predatory core genome in the divergent marine Bacteriovorax marinus SJ and the terrestrial Bdellovibrio bacteriovorus.</title>
        <authorList>
            <person name="Crossman L.C."/>
            <person name="Chen H."/>
            <person name="Cerdeno-Tarraga A.M."/>
            <person name="Brooks K."/>
            <person name="Quail M.A."/>
            <person name="Pineiro S.A."/>
            <person name="Hobley L."/>
            <person name="Sockett R.E."/>
            <person name="Bentley S.D."/>
            <person name="Parkhill J."/>
            <person name="Williams H.N."/>
            <person name="Stine O.C."/>
        </authorList>
    </citation>
    <scope>NUCLEOTIDE SEQUENCE</scope>
    <source>
        <strain evidence="2">SJ</strain>
    </source>
</reference>
<dbReference type="RefSeq" id="WP_014244085.1">
    <property type="nucleotide sequence ID" value="NC_016620.1"/>
</dbReference>
<dbReference type="SUPFAM" id="SSF56801">
    <property type="entry name" value="Acetyl-CoA synthetase-like"/>
    <property type="match status" value="1"/>
</dbReference>
<protein>
    <submittedName>
        <fullName evidence="2">Acyl-CoA ligase</fullName>
    </submittedName>
</protein>
<dbReference type="InterPro" id="IPR050237">
    <property type="entry name" value="ATP-dep_AMP-bd_enzyme"/>
</dbReference>
<dbReference type="PANTHER" id="PTHR43767">
    <property type="entry name" value="LONG-CHAIN-FATTY-ACID--COA LIGASE"/>
    <property type="match status" value="1"/>
</dbReference>
<sequence length="542" mass="60319">MNIAQLLEQRAKEHPTKDAIRAPKGRKSNGEYHYESLSFKDLLDRSRSIANGLKAQGLMKGDKAIVFIRPGLDFPAVTFALFSLGIVPVFIDPGMGKENLLRSIKQVKPKALIAVPIVHFLRLFKRDAFKSVEVFITTGSLTWPGLKSLKELKSYPSAPVQSDIDENELAAILFTSGGTGIPKGVEYTHRIFSKQTELLQKIFSLTPADTDIPGFPLFALFTIAMGMTSCIPDMDPSKPAKADPKKLIQNIIDNKATFVAGSPAIWDKVAKYCVQNNLTLPSVKYMVMFGAPVSKEIHADFSKVLTGGTTYTPYGATESLPVANISGKYLLENTAQKSLQGLGTCVGAPIDEVEIKIIEITDEIIPTIDDMKELQRGAIGEIIVKGETVTKRYFEMPEKTLEAKIYDGESLWHRIGDIGYLDDDGQLWFCGRKTHRVQSEKGLMSSIQCEAIFNRHENVEKSALVGIVKGGYEEPQLVVQLRDKSKKSSALKEELLKMGQAYDHTKEIKTIWFHDNFPVDVRHNIKIDRLKLRDMASRGELQ</sequence>
<dbReference type="Gene3D" id="3.40.50.12780">
    <property type="entry name" value="N-terminal domain of ligase-like"/>
    <property type="match status" value="1"/>
</dbReference>
<dbReference type="InterPro" id="IPR042099">
    <property type="entry name" value="ANL_N_sf"/>
</dbReference>
<dbReference type="OrthoDB" id="9799237at2"/>
<evidence type="ECO:0000259" key="1">
    <source>
        <dbReference type="Pfam" id="PF00501"/>
    </source>
</evidence>
<dbReference type="PATRIC" id="fig|862908.3.peg.1370"/>
<keyword evidence="2" id="KW-0436">Ligase</keyword>
<proteinExistence type="predicted"/>
<dbReference type="InterPro" id="IPR000873">
    <property type="entry name" value="AMP-dep_synth/lig_dom"/>
</dbReference>
<dbReference type="GO" id="GO:0016874">
    <property type="term" value="F:ligase activity"/>
    <property type="evidence" value="ECO:0007669"/>
    <property type="project" value="UniProtKB-KW"/>
</dbReference>
<dbReference type="Proteomes" id="UP000008963">
    <property type="component" value="Chromosome"/>
</dbReference>
<organism evidence="2 3">
    <name type="scientific">Halobacteriovorax marinus (strain ATCC BAA-682 / DSM 15412 / SJ)</name>
    <name type="common">Bacteriovorax marinus</name>
    <dbReference type="NCBI Taxonomy" id="862908"/>
    <lineage>
        <taxon>Bacteria</taxon>
        <taxon>Pseudomonadati</taxon>
        <taxon>Bdellovibrionota</taxon>
        <taxon>Bacteriovoracia</taxon>
        <taxon>Bacteriovoracales</taxon>
        <taxon>Halobacteriovoraceae</taxon>
        <taxon>Halobacteriovorax</taxon>
    </lineage>
</organism>
<dbReference type="Pfam" id="PF00501">
    <property type="entry name" value="AMP-binding"/>
    <property type="match status" value="1"/>
</dbReference>
<dbReference type="AlphaFoldDB" id="E1X074"/>
<dbReference type="HOGENOM" id="CLU_000022_59_12_7"/>
<accession>E1X074</accession>
<dbReference type="KEGG" id="bmx:BMS_1439"/>
<feature type="domain" description="AMP-dependent synthetase/ligase" evidence="1">
    <location>
        <begin position="7"/>
        <end position="394"/>
    </location>
</feature>
<gene>
    <name evidence="2" type="ordered locus">BMS_1439</name>
</gene>
<dbReference type="eggNOG" id="COG0318">
    <property type="taxonomic scope" value="Bacteria"/>
</dbReference>
<dbReference type="STRING" id="862908.BMS_1439"/>
<dbReference type="NCBIfam" id="NF006754">
    <property type="entry name" value="PRK09274.1"/>
    <property type="match status" value="1"/>
</dbReference>
<evidence type="ECO:0000313" key="3">
    <source>
        <dbReference type="Proteomes" id="UP000008963"/>
    </source>
</evidence>
<name>E1X074_HALMS</name>
<evidence type="ECO:0000313" key="2">
    <source>
        <dbReference type="EMBL" id="CBW26301.1"/>
    </source>
</evidence>
<keyword evidence="3" id="KW-1185">Reference proteome</keyword>
<dbReference type="EMBL" id="FQ312005">
    <property type="protein sequence ID" value="CBW26301.1"/>
    <property type="molecule type" value="Genomic_DNA"/>
</dbReference>
<dbReference type="PANTHER" id="PTHR43767:SF1">
    <property type="entry name" value="NONRIBOSOMAL PEPTIDE SYNTHASE PES1 (EUROFUNG)-RELATED"/>
    <property type="match status" value="1"/>
</dbReference>
<reference evidence="2" key="1">
    <citation type="submission" date="2010-07" db="EMBL/GenBank/DDBJ databases">
        <authorList>
            <person name="Aslett M."/>
        </authorList>
    </citation>
    <scope>NUCLEOTIDE SEQUENCE</scope>
    <source>
        <strain evidence="2">SJ</strain>
    </source>
</reference>